<evidence type="ECO:0000256" key="3">
    <source>
        <dbReference type="ARBA" id="ARBA00051915"/>
    </source>
</evidence>
<dbReference type="EC" id="6.2.1.44" evidence="4"/>
<dbReference type="FunFam" id="3.40.50.12780:FF:000003">
    <property type="entry name" value="Long-chain-fatty-acid--CoA ligase FadD"/>
    <property type="match status" value="1"/>
</dbReference>
<feature type="domain" description="AMP-dependent synthetase/ligase" evidence="6">
    <location>
        <begin position="60"/>
        <end position="449"/>
    </location>
</feature>
<dbReference type="Proteomes" id="UP000481252">
    <property type="component" value="Unassembled WGS sequence"/>
</dbReference>
<dbReference type="CDD" id="cd05917">
    <property type="entry name" value="FACL_like_2"/>
    <property type="match status" value="1"/>
</dbReference>
<dbReference type="EMBL" id="JAAKZG010000004">
    <property type="protein sequence ID" value="NGN41636.1"/>
    <property type="molecule type" value="Genomic_DNA"/>
</dbReference>
<evidence type="ECO:0000313" key="8">
    <source>
        <dbReference type="EMBL" id="NGN41636.1"/>
    </source>
</evidence>
<proteinExistence type="inferred from homology"/>
<keyword evidence="9" id="KW-1185">Reference proteome</keyword>
<reference evidence="8 9" key="1">
    <citation type="submission" date="2020-02" db="EMBL/GenBank/DDBJ databases">
        <title>Genome sequence of the type strain CGMCC 1.15528 of Mesorhizobium zhangyense.</title>
        <authorList>
            <person name="Gao J."/>
            <person name="Sun J."/>
        </authorList>
    </citation>
    <scope>NUCLEOTIDE SEQUENCE [LARGE SCALE GENOMIC DNA]</scope>
    <source>
        <strain evidence="8 9">CGMCC 1.15528</strain>
    </source>
</reference>
<dbReference type="InterPro" id="IPR025110">
    <property type="entry name" value="AMP-bd_C"/>
</dbReference>
<dbReference type="InterPro" id="IPR000873">
    <property type="entry name" value="AMP-dep_synth/lig_dom"/>
</dbReference>
<comment type="catalytic activity">
    <reaction evidence="3">
        <text>3-(methylsulfanyl)propanoate + ATP + CoA = 3-(methylsulfanyl)propanoyl-CoA + AMP + diphosphate</text>
        <dbReference type="Rhea" id="RHEA:43052"/>
        <dbReference type="ChEBI" id="CHEBI:30616"/>
        <dbReference type="ChEBI" id="CHEBI:33019"/>
        <dbReference type="ChEBI" id="CHEBI:49016"/>
        <dbReference type="ChEBI" id="CHEBI:57287"/>
        <dbReference type="ChEBI" id="CHEBI:82815"/>
        <dbReference type="ChEBI" id="CHEBI:456215"/>
        <dbReference type="EC" id="6.2.1.44"/>
    </reaction>
    <physiologicalReaction direction="left-to-right" evidence="3">
        <dbReference type="Rhea" id="RHEA:43053"/>
    </physiologicalReaction>
</comment>
<dbReference type="InterPro" id="IPR045851">
    <property type="entry name" value="AMP-bd_C_sf"/>
</dbReference>
<dbReference type="Gene3D" id="3.40.50.12780">
    <property type="entry name" value="N-terminal domain of ligase-like"/>
    <property type="match status" value="1"/>
</dbReference>
<organism evidence="8 9">
    <name type="scientific">Mesorhizobium zhangyense</name>
    <dbReference type="NCBI Taxonomy" id="1776730"/>
    <lineage>
        <taxon>Bacteria</taxon>
        <taxon>Pseudomonadati</taxon>
        <taxon>Pseudomonadota</taxon>
        <taxon>Alphaproteobacteria</taxon>
        <taxon>Hyphomicrobiales</taxon>
        <taxon>Phyllobacteriaceae</taxon>
        <taxon>Mesorhizobium</taxon>
    </lineage>
</organism>
<keyword evidence="2" id="KW-0436">Ligase</keyword>
<dbReference type="Pfam" id="PF13193">
    <property type="entry name" value="AMP-binding_C"/>
    <property type="match status" value="1"/>
</dbReference>
<protein>
    <recommendedName>
        <fullName evidence="5">3-methylmercaptopropionyl-CoA ligase</fullName>
        <ecNumber evidence="4">6.2.1.44</ecNumber>
    </recommendedName>
</protein>
<dbReference type="InterPro" id="IPR020845">
    <property type="entry name" value="AMP-binding_CS"/>
</dbReference>
<comment type="similarity">
    <text evidence="1">Belongs to the ATP-dependent AMP-binding enzyme family.</text>
</comment>
<evidence type="ECO:0000256" key="5">
    <source>
        <dbReference type="ARBA" id="ARBA00067668"/>
    </source>
</evidence>
<dbReference type="Pfam" id="PF00501">
    <property type="entry name" value="AMP-binding"/>
    <property type="match status" value="1"/>
</dbReference>
<sequence length="597" mass="65360">MARTINDLKQPISALRALADDAGAAGIGRKSGRKPAAGQAHVSGDTEAPLWDLTIPQLLKQTVARHGQREAAVFREQGLRWTYQELDRRVDAFAAGLLALGIRAGDRVGIWAPNRAEWILTQFATARIGAILVNINPAYRVTELEYALNKVGCVALVLAPTFKSSDYVGMLRQLAPELDDAAPGKLHAARLPSLRIVIAMGSEPMPGMLGFDEVSEKGSARDRLKLDGITASLSVNDPINIQFTSGTTGAPKGATLTHRNIVNNARFVTGTMRLTEQDRLAIPVPLYHCFGMVMGVMGAVSYGATMIFPGEGFEPVSVLEAVSSERCTALYGVPTMFVAQLEHPRFFEFDLSSLRTGIMAGSPCPIEVMKRVVSDMHMSEVTIAYGMTETSPVSFQSNVDDPLDRRVSTVGRVHPHVEVKLVDETGSTVAVGVPGELCTRGYSVMRGYWNDEELTKQSIDPAGWMHTGDLATIDADGFCNIVGRVKDMLIRGGENVYPREVEEYLYRHPKVEQVQVFGVPDEKYGEEICAWVVLRSGQTATEEELRAFCRGQIAHYKVPRYVRFVAELPMTVTGKAQKFKMRETMIAELGLQQAKTA</sequence>
<dbReference type="InterPro" id="IPR042099">
    <property type="entry name" value="ANL_N_sf"/>
</dbReference>
<evidence type="ECO:0000259" key="7">
    <source>
        <dbReference type="Pfam" id="PF13193"/>
    </source>
</evidence>
<dbReference type="NCBIfam" id="NF009233">
    <property type="entry name" value="PRK12583.1"/>
    <property type="match status" value="1"/>
</dbReference>
<dbReference type="RefSeq" id="WP_165117262.1">
    <property type="nucleotide sequence ID" value="NZ_JAAKZG010000004.1"/>
</dbReference>
<gene>
    <name evidence="8" type="ORF">G6N74_11195</name>
</gene>
<dbReference type="GO" id="GO:0006631">
    <property type="term" value="P:fatty acid metabolic process"/>
    <property type="evidence" value="ECO:0007669"/>
    <property type="project" value="TreeGrafter"/>
</dbReference>
<evidence type="ECO:0000313" key="9">
    <source>
        <dbReference type="Proteomes" id="UP000481252"/>
    </source>
</evidence>
<dbReference type="GO" id="GO:0031956">
    <property type="term" value="F:medium-chain fatty acid-CoA ligase activity"/>
    <property type="evidence" value="ECO:0007669"/>
    <property type="project" value="TreeGrafter"/>
</dbReference>
<dbReference type="Gene3D" id="3.30.300.30">
    <property type="match status" value="1"/>
</dbReference>
<dbReference type="AlphaFoldDB" id="A0A7C9R7D9"/>
<evidence type="ECO:0000259" key="6">
    <source>
        <dbReference type="Pfam" id="PF00501"/>
    </source>
</evidence>
<name>A0A7C9R7D9_9HYPH</name>
<feature type="domain" description="AMP-binding enzyme C-terminal" evidence="7">
    <location>
        <begin position="500"/>
        <end position="575"/>
    </location>
</feature>
<evidence type="ECO:0000256" key="1">
    <source>
        <dbReference type="ARBA" id="ARBA00006432"/>
    </source>
</evidence>
<dbReference type="SUPFAM" id="SSF56801">
    <property type="entry name" value="Acetyl-CoA synthetase-like"/>
    <property type="match status" value="1"/>
</dbReference>
<evidence type="ECO:0000256" key="4">
    <source>
        <dbReference type="ARBA" id="ARBA00066616"/>
    </source>
</evidence>
<comment type="caution">
    <text evidence="8">The sequence shown here is derived from an EMBL/GenBank/DDBJ whole genome shotgun (WGS) entry which is preliminary data.</text>
</comment>
<dbReference type="PROSITE" id="PS00455">
    <property type="entry name" value="AMP_BINDING"/>
    <property type="match status" value="1"/>
</dbReference>
<accession>A0A7C9R7D9</accession>
<dbReference type="PANTHER" id="PTHR43201">
    <property type="entry name" value="ACYL-COA SYNTHETASE"/>
    <property type="match status" value="1"/>
</dbReference>
<evidence type="ECO:0000256" key="2">
    <source>
        <dbReference type="ARBA" id="ARBA00022598"/>
    </source>
</evidence>
<dbReference type="PANTHER" id="PTHR43201:SF5">
    <property type="entry name" value="MEDIUM-CHAIN ACYL-COA LIGASE ACSF2, MITOCHONDRIAL"/>
    <property type="match status" value="1"/>
</dbReference>
<dbReference type="FunFam" id="3.30.300.30:FF:000008">
    <property type="entry name" value="2,3-dihydroxybenzoate-AMP ligase"/>
    <property type="match status" value="1"/>
</dbReference>